<dbReference type="GO" id="GO:0016020">
    <property type="term" value="C:membrane"/>
    <property type="evidence" value="ECO:0007669"/>
    <property type="project" value="TreeGrafter"/>
</dbReference>
<evidence type="ECO:0000259" key="1">
    <source>
        <dbReference type="Pfam" id="PF12697"/>
    </source>
</evidence>
<dbReference type="PANTHER" id="PTHR43798:SF33">
    <property type="entry name" value="HYDROLASE, PUTATIVE (AFU_ORTHOLOGUE AFUA_2G14860)-RELATED"/>
    <property type="match status" value="1"/>
</dbReference>
<keyword evidence="2" id="KW-0378">Hydrolase</keyword>
<protein>
    <submittedName>
        <fullName evidence="2">Alpha/beta hydrolase</fullName>
    </submittedName>
</protein>
<dbReference type="InterPro" id="IPR029058">
    <property type="entry name" value="AB_hydrolase_fold"/>
</dbReference>
<feature type="domain" description="AB hydrolase-1" evidence="1">
    <location>
        <begin position="15"/>
        <end position="240"/>
    </location>
</feature>
<dbReference type="GO" id="GO:0016787">
    <property type="term" value="F:hydrolase activity"/>
    <property type="evidence" value="ECO:0007669"/>
    <property type="project" value="UniProtKB-KW"/>
</dbReference>
<keyword evidence="3" id="KW-1185">Reference proteome</keyword>
<comment type="caution">
    <text evidence="2">The sequence shown here is derived from an EMBL/GenBank/DDBJ whole genome shotgun (WGS) entry which is preliminary data.</text>
</comment>
<dbReference type="Pfam" id="PF12697">
    <property type="entry name" value="Abhydrolase_6"/>
    <property type="match status" value="1"/>
</dbReference>
<dbReference type="Gene3D" id="3.40.50.1820">
    <property type="entry name" value="alpha/beta hydrolase"/>
    <property type="match status" value="1"/>
</dbReference>
<accession>A0A4Q4Z6R1</accession>
<name>A0A4Q4Z6R1_9ACTN</name>
<dbReference type="RefSeq" id="WP_134719738.1">
    <property type="nucleotide sequence ID" value="NZ_SDKM01000033.1"/>
</dbReference>
<dbReference type="AlphaFoldDB" id="A0A4Q4Z6R1"/>
<dbReference type="EMBL" id="SDKM01000033">
    <property type="protein sequence ID" value="RYP83423.1"/>
    <property type="molecule type" value="Genomic_DNA"/>
</dbReference>
<dbReference type="PANTHER" id="PTHR43798">
    <property type="entry name" value="MONOACYLGLYCEROL LIPASE"/>
    <property type="match status" value="1"/>
</dbReference>
<evidence type="ECO:0000313" key="2">
    <source>
        <dbReference type="EMBL" id="RYP83423.1"/>
    </source>
</evidence>
<sequence length="248" mass="25828">MLWTRSGGRDDGPLLVMLHGLGATAEVWRGVEALLPDAWEGGWLAVDLAGHGRSPALPTYSFAGHAAAVADLLPDGRDVVLLGHSMGGMVALDLAAGRPDVRRVVAFSVKTWWPPAHVEGMRALAAKPRRVLATREEALVRHAKVAGLAGLLPPDDPALDAGVTQTGDGWTVTQDPGTNDLGTPDIAAALARVGVPVVLARGSEDPFVRPENVSDLVDDPVTLAGLGHNPHVEKPAAVVDLLRAVSLS</sequence>
<gene>
    <name evidence="2" type="ORF">EKO23_19190</name>
</gene>
<organism evidence="2 3">
    <name type="scientific">Nocardioides guangzhouensis</name>
    <dbReference type="NCBI Taxonomy" id="2497878"/>
    <lineage>
        <taxon>Bacteria</taxon>
        <taxon>Bacillati</taxon>
        <taxon>Actinomycetota</taxon>
        <taxon>Actinomycetes</taxon>
        <taxon>Propionibacteriales</taxon>
        <taxon>Nocardioidaceae</taxon>
        <taxon>Nocardioides</taxon>
    </lineage>
</organism>
<dbReference type="SUPFAM" id="SSF53474">
    <property type="entry name" value="alpha/beta-Hydrolases"/>
    <property type="match status" value="1"/>
</dbReference>
<reference evidence="2 3" key="1">
    <citation type="submission" date="2019-01" db="EMBL/GenBank/DDBJ databases">
        <title>Nocardioides guangzhouensis sp. nov., an actinobacterium isolated from soil.</title>
        <authorList>
            <person name="Fu Y."/>
            <person name="Cai Y."/>
            <person name="Lin Z."/>
            <person name="Chen P."/>
        </authorList>
    </citation>
    <scope>NUCLEOTIDE SEQUENCE [LARGE SCALE GENOMIC DNA]</scope>
    <source>
        <strain evidence="2 3">130</strain>
    </source>
</reference>
<evidence type="ECO:0000313" key="3">
    <source>
        <dbReference type="Proteomes" id="UP000295198"/>
    </source>
</evidence>
<dbReference type="InterPro" id="IPR050266">
    <property type="entry name" value="AB_hydrolase_sf"/>
</dbReference>
<proteinExistence type="predicted"/>
<dbReference type="OrthoDB" id="27092at2"/>
<dbReference type="Proteomes" id="UP000295198">
    <property type="component" value="Unassembled WGS sequence"/>
</dbReference>
<dbReference type="InterPro" id="IPR000073">
    <property type="entry name" value="AB_hydrolase_1"/>
</dbReference>